<proteinExistence type="predicted"/>
<sequence>MDQKISSGGAPLVASTTLVAGAAVLPSPRRGSSSCRVDGTGSPTDWCLELWEGRAACCRLKKEARLEIPRQKSIISLIAAVLAGA</sequence>
<feature type="non-terminal residue" evidence="1">
    <location>
        <position position="85"/>
    </location>
</feature>
<organism evidence="1 2">
    <name type="scientific">Saguinus oedipus</name>
    <name type="common">Cotton-top tamarin</name>
    <name type="synonym">Oedipomidas oedipus</name>
    <dbReference type="NCBI Taxonomy" id="9490"/>
    <lineage>
        <taxon>Eukaryota</taxon>
        <taxon>Metazoa</taxon>
        <taxon>Chordata</taxon>
        <taxon>Craniata</taxon>
        <taxon>Vertebrata</taxon>
        <taxon>Euteleostomi</taxon>
        <taxon>Mammalia</taxon>
        <taxon>Eutheria</taxon>
        <taxon>Euarchontoglires</taxon>
        <taxon>Primates</taxon>
        <taxon>Haplorrhini</taxon>
        <taxon>Platyrrhini</taxon>
        <taxon>Cebidae</taxon>
        <taxon>Callitrichinae</taxon>
        <taxon>Saguinus</taxon>
    </lineage>
</organism>
<protein>
    <submittedName>
        <fullName evidence="1">Uncharacterized protein</fullName>
    </submittedName>
</protein>
<accession>A0ABQ9V5X8</accession>
<comment type="caution">
    <text evidence="1">The sequence shown here is derived from an EMBL/GenBank/DDBJ whole genome shotgun (WGS) entry which is preliminary data.</text>
</comment>
<evidence type="ECO:0000313" key="1">
    <source>
        <dbReference type="EMBL" id="KAK2104735.1"/>
    </source>
</evidence>
<dbReference type="EMBL" id="JASSZA010000008">
    <property type="protein sequence ID" value="KAK2104735.1"/>
    <property type="molecule type" value="Genomic_DNA"/>
</dbReference>
<keyword evidence="2" id="KW-1185">Reference proteome</keyword>
<name>A0ABQ9V5X8_SAGOE</name>
<reference evidence="1 2" key="1">
    <citation type="submission" date="2023-05" db="EMBL/GenBank/DDBJ databases">
        <title>B98-5 Cell Line De Novo Hybrid Assembly: An Optical Mapping Approach.</title>
        <authorList>
            <person name="Kananen K."/>
            <person name="Auerbach J.A."/>
            <person name="Kautto E."/>
            <person name="Blachly J.S."/>
        </authorList>
    </citation>
    <scope>NUCLEOTIDE SEQUENCE [LARGE SCALE GENOMIC DNA]</scope>
    <source>
        <strain evidence="1">B95-8</strain>
        <tissue evidence="1">Cell line</tissue>
    </source>
</reference>
<gene>
    <name evidence="1" type="ORF">P7K49_018591</name>
</gene>
<dbReference type="Proteomes" id="UP001266305">
    <property type="component" value="Unassembled WGS sequence"/>
</dbReference>
<evidence type="ECO:0000313" key="2">
    <source>
        <dbReference type="Proteomes" id="UP001266305"/>
    </source>
</evidence>